<keyword evidence="9 19" id="KW-0472">Membrane</keyword>
<evidence type="ECO:0000256" key="1">
    <source>
        <dbReference type="ARBA" id="ARBA00001971"/>
    </source>
</evidence>
<evidence type="ECO:0000256" key="13">
    <source>
        <dbReference type="ARBA" id="ARBA00043174"/>
    </source>
</evidence>
<evidence type="ECO:0000256" key="7">
    <source>
        <dbReference type="ARBA" id="ARBA00023004"/>
    </source>
</evidence>
<dbReference type="GO" id="GO:0070330">
    <property type="term" value="F:aromatase activity"/>
    <property type="evidence" value="ECO:0007669"/>
    <property type="project" value="UniProtKB-EC"/>
</dbReference>
<dbReference type="InterPro" id="IPR001128">
    <property type="entry name" value="Cyt_P450"/>
</dbReference>
<evidence type="ECO:0000313" key="20">
    <source>
        <dbReference type="EMBL" id="QQL94737.1"/>
    </source>
</evidence>
<keyword evidence="4 16" id="KW-0349">Heme</keyword>
<feature type="binding site" description="axial binding residue" evidence="16">
    <location>
        <position position="434"/>
    </location>
    <ligand>
        <name>heme</name>
        <dbReference type="ChEBI" id="CHEBI:30413"/>
    </ligand>
    <ligandPart>
        <name>Fe</name>
        <dbReference type="ChEBI" id="CHEBI:18248"/>
    </ligandPart>
</feature>
<evidence type="ECO:0000256" key="19">
    <source>
        <dbReference type="SAM" id="Phobius"/>
    </source>
</evidence>
<keyword evidence="7 16" id="KW-0408">Iron</keyword>
<keyword evidence="18" id="KW-0175">Coiled coil</keyword>
<dbReference type="EMBL" id="MN685657">
    <property type="protein sequence ID" value="QQL94737.1"/>
    <property type="molecule type" value="mRNA"/>
</dbReference>
<dbReference type="GO" id="GO:0032355">
    <property type="term" value="P:response to estradiol"/>
    <property type="evidence" value="ECO:0007669"/>
    <property type="project" value="TreeGrafter"/>
</dbReference>
<dbReference type="AlphaFoldDB" id="A0A7T7JPX9"/>
<dbReference type="CDD" id="cd20616">
    <property type="entry name" value="CYP19A1"/>
    <property type="match status" value="1"/>
</dbReference>
<comment type="subcellular location">
    <subcellularLocation>
        <location evidence="2">Membrane</location>
        <topology evidence="2">Peripheral membrane protein</topology>
    </subcellularLocation>
</comment>
<evidence type="ECO:0000256" key="5">
    <source>
        <dbReference type="ARBA" id="ARBA00022723"/>
    </source>
</evidence>
<dbReference type="Gene3D" id="1.10.630.10">
    <property type="entry name" value="Cytochrome P450"/>
    <property type="match status" value="1"/>
</dbReference>
<dbReference type="PANTHER" id="PTHR24291:SF199">
    <property type="entry name" value="CYTOCHROME P450, FAMILY 19, SUBFAMILY A, POLYPEPTIDE 1B ISOFORM X1"/>
    <property type="match status" value="1"/>
</dbReference>
<keyword evidence="6 17" id="KW-0560">Oxidoreductase</keyword>
<evidence type="ECO:0000256" key="12">
    <source>
        <dbReference type="ARBA" id="ARBA00042499"/>
    </source>
</evidence>
<dbReference type="FunFam" id="1.10.630.10:FF:000032">
    <property type="entry name" value="Cytochrome P450 aromatase"/>
    <property type="match status" value="1"/>
</dbReference>
<reference evidence="20" key="1">
    <citation type="submission" date="2019-11" db="EMBL/GenBank/DDBJ databases">
        <authorList>
            <person name="Li J."/>
            <person name="Zhang X."/>
        </authorList>
    </citation>
    <scope>NUCLEOTIDE SEQUENCE</scope>
</reference>
<feature type="transmembrane region" description="Helical" evidence="19">
    <location>
        <begin position="49"/>
        <end position="67"/>
    </location>
</feature>
<evidence type="ECO:0000256" key="16">
    <source>
        <dbReference type="PIRSR" id="PIRSR602401-1"/>
    </source>
</evidence>
<evidence type="ECO:0000256" key="8">
    <source>
        <dbReference type="ARBA" id="ARBA00023033"/>
    </source>
</evidence>
<dbReference type="PROSITE" id="PS00086">
    <property type="entry name" value="CYTOCHROME_P450"/>
    <property type="match status" value="1"/>
</dbReference>
<dbReference type="InterPro" id="IPR050196">
    <property type="entry name" value="Cytochrome_P450_Monoox"/>
</dbReference>
<gene>
    <name evidence="20" type="primary">CYP19A2</name>
</gene>
<keyword evidence="19" id="KW-1133">Transmembrane helix</keyword>
<proteinExistence type="evidence at transcript level"/>
<comment type="function">
    <text evidence="10">Catalyzes the formation of aromatic C18 estrogens from C19 androgens.</text>
</comment>
<keyword evidence="5 16" id="KW-0479">Metal-binding</keyword>
<evidence type="ECO:0000256" key="4">
    <source>
        <dbReference type="ARBA" id="ARBA00022617"/>
    </source>
</evidence>
<dbReference type="EC" id="1.14.14.14" evidence="11"/>
<dbReference type="GO" id="GO:0005506">
    <property type="term" value="F:iron ion binding"/>
    <property type="evidence" value="ECO:0007669"/>
    <property type="project" value="InterPro"/>
</dbReference>
<dbReference type="GO" id="GO:0016020">
    <property type="term" value="C:membrane"/>
    <property type="evidence" value="ECO:0007669"/>
    <property type="project" value="UniProtKB-SubCell"/>
</dbReference>
<dbReference type="InterPro" id="IPR017972">
    <property type="entry name" value="Cyt_P450_CS"/>
</dbReference>
<evidence type="ECO:0000256" key="10">
    <source>
        <dbReference type="ARBA" id="ARBA00037202"/>
    </source>
</evidence>
<dbReference type="Pfam" id="PF00067">
    <property type="entry name" value="p450"/>
    <property type="match status" value="1"/>
</dbReference>
<evidence type="ECO:0000256" key="14">
    <source>
        <dbReference type="ARBA" id="ARBA00047938"/>
    </source>
</evidence>
<dbReference type="InterPro" id="IPR002401">
    <property type="entry name" value="Cyt_P450_E_grp-I"/>
</dbReference>
<dbReference type="PRINTS" id="PR00385">
    <property type="entry name" value="P450"/>
</dbReference>
<evidence type="ECO:0000256" key="2">
    <source>
        <dbReference type="ARBA" id="ARBA00004170"/>
    </source>
</evidence>
<protein>
    <recommendedName>
        <fullName evidence="11">aromatase</fullName>
        <ecNumber evidence="11">1.14.14.14</ecNumber>
    </recommendedName>
    <alternativeName>
        <fullName evidence="13">Cytochrome P-450AROM</fullName>
    </alternativeName>
    <alternativeName>
        <fullName evidence="12">Estrogen synthase</fullName>
    </alternativeName>
</protein>
<name>A0A7T7JPX9_LATMC</name>
<evidence type="ECO:0000256" key="17">
    <source>
        <dbReference type="RuleBase" id="RU000461"/>
    </source>
</evidence>
<evidence type="ECO:0000256" key="9">
    <source>
        <dbReference type="ARBA" id="ARBA00023136"/>
    </source>
</evidence>
<evidence type="ECO:0000256" key="3">
    <source>
        <dbReference type="ARBA" id="ARBA00010617"/>
    </source>
</evidence>
<dbReference type="PRINTS" id="PR00463">
    <property type="entry name" value="EP450I"/>
</dbReference>
<keyword evidence="19" id="KW-0812">Transmembrane</keyword>
<organism evidence="20">
    <name type="scientific">Lateolabrax maculatus</name>
    <name type="common">Spotted sea bass</name>
    <dbReference type="NCBI Taxonomy" id="315492"/>
    <lineage>
        <taxon>Eukaryota</taxon>
        <taxon>Metazoa</taxon>
        <taxon>Chordata</taxon>
        <taxon>Craniata</taxon>
        <taxon>Vertebrata</taxon>
        <taxon>Euteleostomi</taxon>
        <taxon>Actinopterygii</taxon>
        <taxon>Neopterygii</taxon>
        <taxon>Teleostei</taxon>
        <taxon>Neoteleostei</taxon>
        <taxon>Acanthomorphata</taxon>
        <taxon>Eupercaria</taxon>
        <taxon>Acropomatiformes</taxon>
        <taxon>Lateolabracidae</taxon>
        <taxon>Lateolabrax</taxon>
    </lineage>
</organism>
<accession>A0A7T7JPX9</accession>
<dbReference type="GO" id="GO:0020037">
    <property type="term" value="F:heme binding"/>
    <property type="evidence" value="ECO:0007669"/>
    <property type="project" value="InterPro"/>
</dbReference>
<comment type="catalytic activity">
    <reaction evidence="14">
        <text>testosterone + 3 reduced [NADPH--hemoprotein reductase] + 3 O2 = 17beta-estradiol + formate + 3 oxidized [NADPH--hemoprotein reductase] + 4 H2O + 4 H(+)</text>
        <dbReference type="Rhea" id="RHEA:38191"/>
        <dbReference type="Rhea" id="RHEA-COMP:11964"/>
        <dbReference type="Rhea" id="RHEA-COMP:11965"/>
        <dbReference type="ChEBI" id="CHEBI:15377"/>
        <dbReference type="ChEBI" id="CHEBI:15378"/>
        <dbReference type="ChEBI" id="CHEBI:15379"/>
        <dbReference type="ChEBI" id="CHEBI:15740"/>
        <dbReference type="ChEBI" id="CHEBI:16469"/>
        <dbReference type="ChEBI" id="CHEBI:17347"/>
        <dbReference type="ChEBI" id="CHEBI:57618"/>
        <dbReference type="ChEBI" id="CHEBI:58210"/>
        <dbReference type="EC" id="1.14.14.14"/>
    </reaction>
</comment>
<feature type="coiled-coil region" evidence="18">
    <location>
        <begin position="238"/>
        <end position="265"/>
    </location>
</feature>
<feature type="transmembrane region" description="Helical" evidence="19">
    <location>
        <begin position="20"/>
        <end position="37"/>
    </location>
</feature>
<comment type="similarity">
    <text evidence="3 17">Belongs to the cytochrome P450 family.</text>
</comment>
<keyword evidence="8 17" id="KW-0503">Monooxygenase</keyword>
<dbReference type="PANTHER" id="PTHR24291">
    <property type="entry name" value="CYTOCHROME P450 FAMILY 4"/>
    <property type="match status" value="1"/>
</dbReference>
<evidence type="ECO:0000256" key="18">
    <source>
        <dbReference type="SAM" id="Coils"/>
    </source>
</evidence>
<evidence type="ECO:0000256" key="15">
    <source>
        <dbReference type="ARBA" id="ARBA00048642"/>
    </source>
</evidence>
<comment type="catalytic activity">
    <reaction evidence="15">
        <text>androst-4-ene-3,17-dione + 3 reduced [NADPH--hemoprotein reductase] + 3 O2 = estrone + formate + 3 oxidized [NADPH--hemoprotein reductase] + 4 H2O + 4 H(+)</text>
        <dbReference type="Rhea" id="RHEA:38195"/>
        <dbReference type="Rhea" id="RHEA-COMP:11964"/>
        <dbReference type="Rhea" id="RHEA-COMP:11965"/>
        <dbReference type="ChEBI" id="CHEBI:15377"/>
        <dbReference type="ChEBI" id="CHEBI:15378"/>
        <dbReference type="ChEBI" id="CHEBI:15379"/>
        <dbReference type="ChEBI" id="CHEBI:15740"/>
        <dbReference type="ChEBI" id="CHEBI:16422"/>
        <dbReference type="ChEBI" id="CHEBI:17263"/>
        <dbReference type="ChEBI" id="CHEBI:57618"/>
        <dbReference type="ChEBI" id="CHEBI:58210"/>
        <dbReference type="EC" id="1.14.14.14"/>
    </reaction>
</comment>
<dbReference type="GO" id="GO:0008585">
    <property type="term" value="P:female gonad development"/>
    <property type="evidence" value="ECO:0007669"/>
    <property type="project" value="TreeGrafter"/>
</dbReference>
<evidence type="ECO:0000256" key="11">
    <source>
        <dbReference type="ARBA" id="ARBA00038885"/>
    </source>
</evidence>
<dbReference type="GO" id="GO:0005783">
    <property type="term" value="C:endoplasmic reticulum"/>
    <property type="evidence" value="ECO:0007669"/>
    <property type="project" value="TreeGrafter"/>
</dbReference>
<evidence type="ECO:0000256" key="6">
    <source>
        <dbReference type="ARBA" id="ARBA00023002"/>
    </source>
</evidence>
<dbReference type="InterPro" id="IPR036396">
    <property type="entry name" value="Cyt_P450_sf"/>
</dbReference>
<sequence>MLFLWTLTVGPMVVETASEVITLLLLLLLLLLFTAWSRTHRSQIPGPSFLAGLGPVLSYGRFIWTGIGTASNYYNNKYGSIVRVWINGEETLILSKSSAVYHVLRSAHYTARFGSKTGLECIGMEGRGIIFNSDVVLWKKVRAYFSKALTGPGLQRTVGICVSSTAKHLDCLQEMTDPSGHVDALNLLRAVVVDISNRLFLRVQLDEKDLLVKIQNYFETWQTVLIKPDIFFKIGWLYNKHKRAAQELQDVMESLLEMKRKFINESEKLDDDLDFATELIFAQNFGELSADNVRQCVLEMVIAAPDTLSISLFFMLMLLKQNPDIELRIVKEMNTVLSEKGVENIDYQSLTVLESFINESLRFHPVVDFTMRKALEDDNIEGTKITKGTNIILNIGLMHKTEFFPKPKEFSLMNFDKKVPSRFFQPFGCGPRSCVGKHIAMVMMKAILVTLLSRYTVCPRQGCSLNTIRQTNNLSQQPVEDEHSLAMRFIPRTTQLQHSQH</sequence>
<comment type="cofactor">
    <cofactor evidence="1 16">
        <name>heme</name>
        <dbReference type="ChEBI" id="CHEBI:30413"/>
    </cofactor>
</comment>
<dbReference type="SUPFAM" id="SSF48264">
    <property type="entry name" value="Cytochrome P450"/>
    <property type="match status" value="1"/>
</dbReference>